<evidence type="ECO:0000313" key="3">
    <source>
        <dbReference type="EMBL" id="OVA13403.1"/>
    </source>
</evidence>
<dbReference type="Pfam" id="PF13966">
    <property type="entry name" value="zf-RVT"/>
    <property type="match status" value="1"/>
</dbReference>
<dbReference type="Gene3D" id="3.30.420.10">
    <property type="entry name" value="Ribonuclease H-like superfamily/Ribonuclease H"/>
    <property type="match status" value="1"/>
</dbReference>
<dbReference type="Proteomes" id="UP000195402">
    <property type="component" value="Unassembled WGS sequence"/>
</dbReference>
<dbReference type="GO" id="GO:0004523">
    <property type="term" value="F:RNA-DNA hybrid ribonuclease activity"/>
    <property type="evidence" value="ECO:0007669"/>
    <property type="project" value="InterPro"/>
</dbReference>
<evidence type="ECO:0000259" key="1">
    <source>
        <dbReference type="Pfam" id="PF13456"/>
    </source>
</evidence>
<comment type="caution">
    <text evidence="3">The sequence shown here is derived from an EMBL/GenBank/DDBJ whole genome shotgun (WGS) entry which is preliminary data.</text>
</comment>
<dbReference type="InterPro" id="IPR012337">
    <property type="entry name" value="RNaseH-like_sf"/>
</dbReference>
<feature type="domain" description="RNase H type-1" evidence="1">
    <location>
        <begin position="898"/>
        <end position="1015"/>
    </location>
</feature>
<gene>
    <name evidence="3" type="ORF">BVC80_8771g22</name>
</gene>
<accession>A0A200QSI6</accession>
<dbReference type="InterPro" id="IPR044730">
    <property type="entry name" value="RNase_H-like_dom_plant"/>
</dbReference>
<dbReference type="STRING" id="56857.A0A200QSI6"/>
<sequence>MNWLSTRLIIPELGLKRSYKLQNNRLRMLEEGLNDPLKQHEVKNLITSNKLSLCGVVETHVQIWLLWDSSILTITLIFSSDQIIIVKAQLYTGISFNLAIIYASNDAAERFHLWNCITSFIGSNAGPWVLLGDFNSILSSQEKVGGEEVRPAHFADFFKCTHESNLFDCPFTGCYLTWTNNQEGLARISSKLDRVLINMEWLHWFSDSNADFLPAGISDHSPVVFTIFSDKKGGPKPFKFFNCWTEEPEFLSFVRLAWQDRTAGTPMFRLVHKLKILKVLLLDWKKNKFCNFSAQVTFARNNMEHLQRNLQASPTCNSTFLAERQAVRTYAKLYRVEESMLKQKSCIKWMDIGDSNHPFFHNSIKERRAQNKILVLYNRLGERLVEEDDIASECVKFYTDLFGTPQPDFDAGCFEDALAPNVVSQEDALNLMKPISPCALILSFQDGSLPVRYLGLPLLSSRLSYGDCLPLIEHVKARIKSWKARVLSYAGHILLIKAVLSGIDLTPKHSTIGWETVCGPYKEGGLAVRHLECTNKAANLRHIWEIISDKDTLWVSWVKKNLIKHKDFWSMNTPNEASWSWRKILEMRPLARKLSLHLVGNGYNIKFWTDHWHPLGVLEDRFPVCLQYDSILHKNASVDSCISSGAWRIPIHLVNNIPEIAYRVHEVEIDSSSDDHIVWMPSADGSFNLKDTYEYIRPVKSEVAWTSLVKYQLSIPRHSFITWVALHRGLKTKYKLFLWGMEIDPTCPLCQISAEDDYHLIFGCPYSKQVWMPLLRKIGHLRLNFFHWDFEIQWCIKHFQGNDSSANIKKLVFNAYVYHIWHERNNRVFNNGCTNPKGLVWKIVRDVNLKLAAHDLKFVDTDRNRSMASNWNCNPTFTLPKCIFFPWERPDADKVMVNTDGSLKTDVAGYGAIVRDRPGNVLAAVTGSSNPRSITLHEFQGVEAGLLLAASRGLRRISVRSDSMVVVSILNSSITPPWHTRAVYHRIKMLVSRFDHCDFRHVFRETNRAADHLASLYPTAEYHEVLPSSFAEDMKKIVFEDSVDKMYRRSIV</sequence>
<dbReference type="AlphaFoldDB" id="A0A200QSI6"/>
<dbReference type="EMBL" id="MVGT01001146">
    <property type="protein sequence ID" value="OVA13403.1"/>
    <property type="molecule type" value="Genomic_DNA"/>
</dbReference>
<dbReference type="PANTHER" id="PTHR33116:SF66">
    <property type="entry name" value="REVERSE TRANSCRIPTASE ZINC-BINDING DOMAIN-CONTAINING PROTEIN"/>
    <property type="match status" value="1"/>
</dbReference>
<evidence type="ECO:0000259" key="2">
    <source>
        <dbReference type="Pfam" id="PF13966"/>
    </source>
</evidence>
<dbReference type="Gene3D" id="3.60.10.10">
    <property type="entry name" value="Endonuclease/exonuclease/phosphatase"/>
    <property type="match status" value="1"/>
</dbReference>
<feature type="domain" description="Reverse transcriptase zinc-binding" evidence="2">
    <location>
        <begin position="687"/>
        <end position="771"/>
    </location>
</feature>
<dbReference type="GO" id="GO:0003676">
    <property type="term" value="F:nucleic acid binding"/>
    <property type="evidence" value="ECO:0007669"/>
    <property type="project" value="InterPro"/>
</dbReference>
<protein>
    <submittedName>
        <fullName evidence="3">Ribonuclease H domain</fullName>
    </submittedName>
</protein>
<dbReference type="InterPro" id="IPR036691">
    <property type="entry name" value="Endo/exonu/phosph_ase_sf"/>
</dbReference>
<evidence type="ECO:0000313" key="4">
    <source>
        <dbReference type="Proteomes" id="UP000195402"/>
    </source>
</evidence>
<dbReference type="SUPFAM" id="SSF53098">
    <property type="entry name" value="Ribonuclease H-like"/>
    <property type="match status" value="1"/>
</dbReference>
<dbReference type="OMA" id="NSANCIM"/>
<dbReference type="Pfam" id="PF13456">
    <property type="entry name" value="RVT_3"/>
    <property type="match status" value="1"/>
</dbReference>
<dbReference type="CDD" id="cd06222">
    <property type="entry name" value="RNase_H_like"/>
    <property type="match status" value="1"/>
</dbReference>
<name>A0A200QSI6_MACCD</name>
<proteinExistence type="predicted"/>
<dbReference type="InterPro" id="IPR002156">
    <property type="entry name" value="RNaseH_domain"/>
</dbReference>
<dbReference type="PANTHER" id="PTHR33116">
    <property type="entry name" value="REVERSE TRANSCRIPTASE ZINC-BINDING DOMAIN-CONTAINING PROTEIN-RELATED-RELATED"/>
    <property type="match status" value="1"/>
</dbReference>
<organism evidence="3 4">
    <name type="scientific">Macleaya cordata</name>
    <name type="common">Five-seeded plume-poppy</name>
    <name type="synonym">Bocconia cordata</name>
    <dbReference type="NCBI Taxonomy" id="56857"/>
    <lineage>
        <taxon>Eukaryota</taxon>
        <taxon>Viridiplantae</taxon>
        <taxon>Streptophyta</taxon>
        <taxon>Embryophyta</taxon>
        <taxon>Tracheophyta</taxon>
        <taxon>Spermatophyta</taxon>
        <taxon>Magnoliopsida</taxon>
        <taxon>Ranunculales</taxon>
        <taxon>Papaveraceae</taxon>
        <taxon>Papaveroideae</taxon>
        <taxon>Macleaya</taxon>
    </lineage>
</organism>
<dbReference type="InterPro" id="IPR026960">
    <property type="entry name" value="RVT-Znf"/>
</dbReference>
<dbReference type="InParanoid" id="A0A200QSI6"/>
<dbReference type="InterPro" id="IPR036397">
    <property type="entry name" value="RNaseH_sf"/>
</dbReference>
<reference evidence="3 4" key="1">
    <citation type="journal article" date="2017" name="Mol. Plant">
        <title>The Genome of Medicinal Plant Macleaya cordata Provides New Insights into Benzylisoquinoline Alkaloids Metabolism.</title>
        <authorList>
            <person name="Liu X."/>
            <person name="Liu Y."/>
            <person name="Huang P."/>
            <person name="Ma Y."/>
            <person name="Qing Z."/>
            <person name="Tang Q."/>
            <person name="Cao H."/>
            <person name="Cheng P."/>
            <person name="Zheng Y."/>
            <person name="Yuan Z."/>
            <person name="Zhou Y."/>
            <person name="Liu J."/>
            <person name="Tang Z."/>
            <person name="Zhuo Y."/>
            <person name="Zhang Y."/>
            <person name="Yu L."/>
            <person name="Huang J."/>
            <person name="Yang P."/>
            <person name="Peng Q."/>
            <person name="Zhang J."/>
            <person name="Jiang W."/>
            <person name="Zhang Z."/>
            <person name="Lin K."/>
            <person name="Ro D.K."/>
            <person name="Chen X."/>
            <person name="Xiong X."/>
            <person name="Shang Y."/>
            <person name="Huang S."/>
            <person name="Zeng J."/>
        </authorList>
    </citation>
    <scope>NUCLEOTIDE SEQUENCE [LARGE SCALE GENOMIC DNA]</scope>
    <source>
        <strain evidence="4">cv. BLH2017</strain>
        <tissue evidence="3">Root</tissue>
    </source>
</reference>
<dbReference type="OrthoDB" id="1938625at2759"/>
<keyword evidence="4" id="KW-1185">Reference proteome</keyword>
<dbReference type="SUPFAM" id="SSF56219">
    <property type="entry name" value="DNase I-like"/>
    <property type="match status" value="1"/>
</dbReference>